<evidence type="ECO:0000259" key="2">
    <source>
        <dbReference type="Pfam" id="PF13458"/>
    </source>
</evidence>
<dbReference type="Gene3D" id="3.40.50.2300">
    <property type="match status" value="2"/>
</dbReference>
<feature type="domain" description="Leucine-binding protein" evidence="2">
    <location>
        <begin position="29"/>
        <end position="370"/>
    </location>
</feature>
<dbReference type="InterPro" id="IPR028082">
    <property type="entry name" value="Peripla_BP_I"/>
</dbReference>
<dbReference type="InterPro" id="IPR051010">
    <property type="entry name" value="BCAA_transport"/>
</dbReference>
<name>A0A485M5H5_9ZZZZ</name>
<proteinExistence type="predicted"/>
<sequence>MMKSWGVLLFGMFMIAAFAFPVQAQEKDPIKVGAIYTFTGAMAFLNEGIVDGHLLAIDEINKSGGLLGRKIELIKRDDAGKADLVTRYSRELIMREKVDFIVGGYGTIQAMALSAVARDFKKPIFIFGGHSTRITTEDWSPYHFRYAITTSAEGKTLAKIIAEEYLKGVKDPKVYYETWDFEFGRDVHRYFIPAIKEYVPNVKIYEGWPRVGETDYSPYISQILAYKPHVLAHVIFAGGAVANLKQCAQMGVFKNTKLASASVVASNEYRDILKDAIPLGSWSWCYDDESYPGTEEQKEFYERYRKWKGTTKRVVPSHVWPAYNMIKLWEAAVRKAGTLESEAVCKAMEGIKIDTYNGPVWIRDFDHQVVSGHIWGPLVKKPGSDELILDPEKTRYVPVEPYLFTKEEWHAARKAAGIE</sequence>
<dbReference type="InterPro" id="IPR028081">
    <property type="entry name" value="Leu-bd"/>
</dbReference>
<reference evidence="3" key="1">
    <citation type="submission" date="2019-03" db="EMBL/GenBank/DDBJ databases">
        <authorList>
            <person name="Hao L."/>
        </authorList>
    </citation>
    <scope>NUCLEOTIDE SEQUENCE</scope>
</reference>
<dbReference type="PANTHER" id="PTHR30483">
    <property type="entry name" value="LEUCINE-SPECIFIC-BINDING PROTEIN"/>
    <property type="match status" value="1"/>
</dbReference>
<accession>A0A485M5H5</accession>
<dbReference type="EMBL" id="CAADRM010000140">
    <property type="protein sequence ID" value="VFU17860.1"/>
    <property type="molecule type" value="Genomic_DNA"/>
</dbReference>
<dbReference type="PANTHER" id="PTHR30483:SF37">
    <property type="entry name" value="ABC TRANSPORTER SUBSTRATE-BINDING PROTEIN"/>
    <property type="match status" value="1"/>
</dbReference>
<organism evidence="3">
    <name type="scientific">anaerobic digester metagenome</name>
    <dbReference type="NCBI Taxonomy" id="1263854"/>
    <lineage>
        <taxon>unclassified sequences</taxon>
        <taxon>metagenomes</taxon>
        <taxon>ecological metagenomes</taxon>
    </lineage>
</organism>
<evidence type="ECO:0000313" key="3">
    <source>
        <dbReference type="EMBL" id="VFU17860.1"/>
    </source>
</evidence>
<protein>
    <submittedName>
        <fullName evidence="3">Putative Amino acid/amide ABC transporter substrate-binding protein, HAAT family</fullName>
    </submittedName>
</protein>
<dbReference type="Pfam" id="PF13458">
    <property type="entry name" value="Peripla_BP_6"/>
    <property type="match status" value="1"/>
</dbReference>
<dbReference type="SUPFAM" id="SSF53822">
    <property type="entry name" value="Periplasmic binding protein-like I"/>
    <property type="match status" value="1"/>
</dbReference>
<dbReference type="AlphaFoldDB" id="A0A485M5H5"/>
<dbReference type="CDD" id="cd06330">
    <property type="entry name" value="PBP1_As_SBP-like"/>
    <property type="match status" value="1"/>
</dbReference>
<keyword evidence="1" id="KW-0732">Signal</keyword>
<evidence type="ECO:0000256" key="1">
    <source>
        <dbReference type="ARBA" id="ARBA00022729"/>
    </source>
</evidence>
<gene>
    <name evidence="3" type="ORF">SCFA_730008</name>
</gene>